<feature type="domain" description="FtsX extracellular" evidence="15">
    <location>
        <begin position="62"/>
        <end position="154"/>
    </location>
</feature>
<comment type="subunit">
    <text evidence="3">Forms a membrane-associated complex with FtsE.</text>
</comment>
<feature type="transmembrane region" description="Helical" evidence="13">
    <location>
        <begin position="227"/>
        <end position="248"/>
    </location>
</feature>
<name>A0A6M4H267_9PROT</name>
<keyword evidence="7 12" id="KW-0132">Cell division</keyword>
<dbReference type="FunCoup" id="A0A6M4H267">
    <property type="interactions" value="192"/>
</dbReference>
<evidence type="ECO:0000313" key="16">
    <source>
        <dbReference type="EMBL" id="QJR13629.1"/>
    </source>
</evidence>
<evidence type="ECO:0000313" key="17">
    <source>
        <dbReference type="Proteomes" id="UP000503096"/>
    </source>
</evidence>
<feature type="transmembrane region" description="Helical" evidence="13">
    <location>
        <begin position="273"/>
        <end position="293"/>
    </location>
</feature>
<dbReference type="Proteomes" id="UP000503096">
    <property type="component" value="Chromosome"/>
</dbReference>
<evidence type="ECO:0000256" key="8">
    <source>
        <dbReference type="ARBA" id="ARBA00022692"/>
    </source>
</evidence>
<dbReference type="NCBIfam" id="TIGR00439">
    <property type="entry name" value="FtsX_Gneg"/>
    <property type="match status" value="1"/>
</dbReference>
<dbReference type="GO" id="GO:0032153">
    <property type="term" value="C:cell division site"/>
    <property type="evidence" value="ECO:0007669"/>
    <property type="project" value="TreeGrafter"/>
</dbReference>
<evidence type="ECO:0000256" key="10">
    <source>
        <dbReference type="ARBA" id="ARBA00023136"/>
    </source>
</evidence>
<dbReference type="GO" id="GO:0005886">
    <property type="term" value="C:plasma membrane"/>
    <property type="evidence" value="ECO:0007669"/>
    <property type="project" value="UniProtKB-SubCell"/>
</dbReference>
<evidence type="ECO:0000256" key="3">
    <source>
        <dbReference type="ARBA" id="ARBA00011160"/>
    </source>
</evidence>
<evidence type="ECO:0000256" key="4">
    <source>
        <dbReference type="ARBA" id="ARBA00021907"/>
    </source>
</evidence>
<protein>
    <recommendedName>
        <fullName evidence="4 12">Cell division protein FtsX</fullName>
    </recommendedName>
</protein>
<sequence length="303" mass="32821">MRLWLRLHVQALVAALTRLAAHPVATALAVLVIAIAIALPVLAAVVVKSLGAATARFDTDPHVNVYLALDATDEDARKVETALKAHPDAAAVRFVPRTRALEELKATTHLADLLATLDRNPLPHAFTVRTRTTDGARLAAIRAEWQKLPRVDQVVADFEWSERLARWVQFGDRALLAVAAFLALAVIFIVGHLIRLQVLTQRAEIEVSQLIGATAADVRRPFLYRGVFEGLLAALAALALAGATTYWLNSELQALTNSYATEFKVVFLDTPTVLGIAVGAALLGLIGAWLSVGRELRRFAATR</sequence>
<evidence type="ECO:0000256" key="7">
    <source>
        <dbReference type="ARBA" id="ARBA00022618"/>
    </source>
</evidence>
<evidence type="ECO:0000256" key="1">
    <source>
        <dbReference type="ARBA" id="ARBA00004429"/>
    </source>
</evidence>
<evidence type="ECO:0000256" key="5">
    <source>
        <dbReference type="ARBA" id="ARBA00022475"/>
    </source>
</evidence>
<reference evidence="16 17" key="1">
    <citation type="submission" date="2020-04" db="EMBL/GenBank/DDBJ databases">
        <title>Usitatibacter rugosus gen. nov., sp. nov. and Usitatibacter palustris sp. nov., novel members of Usitatibacteraceae fam. nov. within the order Nitrosomonadales isolated from soil.</title>
        <authorList>
            <person name="Huber K.J."/>
            <person name="Neumann-Schaal M."/>
            <person name="Geppert A."/>
            <person name="Luckner M."/>
            <person name="Wanner G."/>
            <person name="Overmann J."/>
        </authorList>
    </citation>
    <scope>NUCLEOTIDE SEQUENCE [LARGE SCALE GENOMIC DNA]</scope>
    <source>
        <strain evidence="16 17">Swamp67</strain>
    </source>
</reference>
<dbReference type="KEGG" id="upl:DSM104440_00413"/>
<gene>
    <name evidence="16" type="primary">ftsX</name>
    <name evidence="16" type="ORF">DSM104440_00413</name>
</gene>
<dbReference type="Gene3D" id="3.30.70.3040">
    <property type="match status" value="1"/>
</dbReference>
<feature type="transmembrane region" description="Helical" evidence="13">
    <location>
        <begin position="174"/>
        <end position="194"/>
    </location>
</feature>
<evidence type="ECO:0000256" key="11">
    <source>
        <dbReference type="ARBA" id="ARBA00023306"/>
    </source>
</evidence>
<evidence type="ECO:0000256" key="2">
    <source>
        <dbReference type="ARBA" id="ARBA00007379"/>
    </source>
</evidence>
<evidence type="ECO:0000256" key="12">
    <source>
        <dbReference type="PIRNR" id="PIRNR003097"/>
    </source>
</evidence>
<dbReference type="Pfam" id="PF18075">
    <property type="entry name" value="FtsX_ECD"/>
    <property type="match status" value="1"/>
</dbReference>
<evidence type="ECO:0000256" key="13">
    <source>
        <dbReference type="SAM" id="Phobius"/>
    </source>
</evidence>
<comment type="similarity">
    <text evidence="2 12">Belongs to the ABC-4 integral membrane protein family. FtsX subfamily.</text>
</comment>
<keyword evidence="8 13" id="KW-0812">Transmembrane</keyword>
<dbReference type="InterPro" id="IPR040690">
    <property type="entry name" value="FtsX_ECD"/>
</dbReference>
<dbReference type="InterPro" id="IPR004513">
    <property type="entry name" value="FtsX"/>
</dbReference>
<accession>A0A6M4H267</accession>
<organism evidence="16 17">
    <name type="scientific">Usitatibacter palustris</name>
    <dbReference type="NCBI Taxonomy" id="2732487"/>
    <lineage>
        <taxon>Bacteria</taxon>
        <taxon>Pseudomonadati</taxon>
        <taxon>Pseudomonadota</taxon>
        <taxon>Betaproteobacteria</taxon>
        <taxon>Nitrosomonadales</taxon>
        <taxon>Usitatibacteraceae</taxon>
        <taxon>Usitatibacter</taxon>
    </lineage>
</organism>
<dbReference type="EMBL" id="CP053073">
    <property type="protein sequence ID" value="QJR13629.1"/>
    <property type="molecule type" value="Genomic_DNA"/>
</dbReference>
<dbReference type="PIRSF" id="PIRSF003097">
    <property type="entry name" value="FtsX"/>
    <property type="match status" value="1"/>
</dbReference>
<dbReference type="RefSeq" id="WP_171160376.1">
    <property type="nucleotide sequence ID" value="NZ_CP053073.1"/>
</dbReference>
<evidence type="ECO:0000259" key="15">
    <source>
        <dbReference type="Pfam" id="PF18075"/>
    </source>
</evidence>
<evidence type="ECO:0000256" key="9">
    <source>
        <dbReference type="ARBA" id="ARBA00022989"/>
    </source>
</evidence>
<dbReference type="Pfam" id="PF02687">
    <property type="entry name" value="FtsX"/>
    <property type="match status" value="1"/>
</dbReference>
<dbReference type="InterPro" id="IPR047590">
    <property type="entry name" value="FtsX_proteobact-type"/>
</dbReference>
<dbReference type="AlphaFoldDB" id="A0A6M4H267"/>
<keyword evidence="9 13" id="KW-1133">Transmembrane helix</keyword>
<proteinExistence type="inferred from homology"/>
<dbReference type="GO" id="GO:0051301">
    <property type="term" value="P:cell division"/>
    <property type="evidence" value="ECO:0007669"/>
    <property type="project" value="UniProtKB-KW"/>
</dbReference>
<evidence type="ECO:0000259" key="14">
    <source>
        <dbReference type="Pfam" id="PF02687"/>
    </source>
</evidence>
<keyword evidence="11 12" id="KW-0131">Cell cycle</keyword>
<comment type="function">
    <text evidence="12">Part of the ABC transporter FtsEX involved in cellular division.</text>
</comment>
<keyword evidence="10 12" id="KW-0472">Membrane</keyword>
<keyword evidence="5 12" id="KW-1003">Cell membrane</keyword>
<keyword evidence="17" id="KW-1185">Reference proteome</keyword>
<comment type="subcellular location">
    <subcellularLocation>
        <location evidence="1">Cell inner membrane</location>
        <topology evidence="1">Multi-pass membrane protein</topology>
    </subcellularLocation>
</comment>
<feature type="transmembrane region" description="Helical" evidence="13">
    <location>
        <begin position="21"/>
        <end position="47"/>
    </location>
</feature>
<keyword evidence="6 12" id="KW-0997">Cell inner membrane</keyword>
<dbReference type="InterPro" id="IPR003838">
    <property type="entry name" value="ABC3_permease_C"/>
</dbReference>
<dbReference type="PANTHER" id="PTHR47755:SF1">
    <property type="entry name" value="CELL DIVISION PROTEIN FTSX"/>
    <property type="match status" value="1"/>
</dbReference>
<feature type="domain" description="ABC3 transporter permease C-terminal" evidence="14">
    <location>
        <begin position="177"/>
        <end position="292"/>
    </location>
</feature>
<evidence type="ECO:0000256" key="6">
    <source>
        <dbReference type="ARBA" id="ARBA00022519"/>
    </source>
</evidence>
<dbReference type="PANTHER" id="PTHR47755">
    <property type="entry name" value="CELL DIVISION PROTEIN FTSX"/>
    <property type="match status" value="1"/>
</dbReference>
<dbReference type="InParanoid" id="A0A6M4H267"/>